<dbReference type="PROSITE" id="PS00893">
    <property type="entry name" value="NUDIX_BOX"/>
    <property type="match status" value="1"/>
</dbReference>
<name>A0ABV7WC80_9MICO</name>
<reference evidence="6" key="1">
    <citation type="journal article" date="2019" name="Int. J. Syst. Evol. Microbiol.">
        <title>The Global Catalogue of Microorganisms (GCM) 10K type strain sequencing project: providing services to taxonomists for standard genome sequencing and annotation.</title>
        <authorList>
            <consortium name="The Broad Institute Genomics Platform"/>
            <consortium name="The Broad Institute Genome Sequencing Center for Infectious Disease"/>
            <person name="Wu L."/>
            <person name="Ma J."/>
        </authorList>
    </citation>
    <scope>NUCLEOTIDE SEQUENCE [LARGE SCALE GENOMIC DNA]</scope>
    <source>
        <strain evidence="6">NCAIM B.02333</strain>
    </source>
</reference>
<dbReference type="Gene3D" id="3.90.79.10">
    <property type="entry name" value="Nucleoside Triphosphate Pyrophosphohydrolase"/>
    <property type="match status" value="1"/>
</dbReference>
<feature type="domain" description="Nudix hydrolase" evidence="4">
    <location>
        <begin position="5"/>
        <end position="126"/>
    </location>
</feature>
<organism evidence="5 6">
    <name type="scientific">Aquipuribacter hungaricus</name>
    <dbReference type="NCBI Taxonomy" id="545624"/>
    <lineage>
        <taxon>Bacteria</taxon>
        <taxon>Bacillati</taxon>
        <taxon>Actinomycetota</taxon>
        <taxon>Actinomycetes</taxon>
        <taxon>Micrococcales</taxon>
        <taxon>Intrasporangiaceae</taxon>
        <taxon>Aquipuribacter</taxon>
    </lineage>
</organism>
<dbReference type="PANTHER" id="PTHR43736:SF1">
    <property type="entry name" value="DIHYDRONEOPTERIN TRIPHOSPHATE DIPHOSPHATASE"/>
    <property type="match status" value="1"/>
</dbReference>
<dbReference type="PANTHER" id="PTHR43736">
    <property type="entry name" value="ADP-RIBOSE PYROPHOSPHATASE"/>
    <property type="match status" value="1"/>
</dbReference>
<evidence type="ECO:0000313" key="6">
    <source>
        <dbReference type="Proteomes" id="UP001595685"/>
    </source>
</evidence>
<dbReference type="InterPro" id="IPR000086">
    <property type="entry name" value="NUDIX_hydrolase_dom"/>
</dbReference>
<protein>
    <submittedName>
        <fullName evidence="5">NUDIX hydrolase</fullName>
    </submittedName>
</protein>
<keyword evidence="6" id="KW-1185">Reference proteome</keyword>
<dbReference type="SUPFAM" id="SSF55811">
    <property type="entry name" value="Nudix"/>
    <property type="match status" value="1"/>
</dbReference>
<evidence type="ECO:0000256" key="1">
    <source>
        <dbReference type="ARBA" id="ARBA00005582"/>
    </source>
</evidence>
<gene>
    <name evidence="5" type="ORF">ACFOLH_01875</name>
</gene>
<evidence type="ECO:0000256" key="3">
    <source>
        <dbReference type="RuleBase" id="RU003476"/>
    </source>
</evidence>
<dbReference type="RefSeq" id="WP_340289377.1">
    <property type="nucleotide sequence ID" value="NZ_JBBEOI010000007.1"/>
</dbReference>
<dbReference type="InterPro" id="IPR020084">
    <property type="entry name" value="NUDIX_hydrolase_CS"/>
</dbReference>
<sequence>MTDTPKHSVSVAGVVVDDAGRTLAIQRRDNLAWEPPGGVLELGESFEDGVAREVLEETGLAVEVGTLTGAYKNMNRGIVALVFRCRPLTAPSPSTNEAVQCRWLSAREVSELMSEAYAVRVLDALSGTTHARAHDGVDLLPAEPDPLLGPPGAELRAL</sequence>
<dbReference type="EMBL" id="JBHRWW010000001">
    <property type="protein sequence ID" value="MFC3687085.1"/>
    <property type="molecule type" value="Genomic_DNA"/>
</dbReference>
<accession>A0ABV7WC80</accession>
<dbReference type="PROSITE" id="PS51462">
    <property type="entry name" value="NUDIX"/>
    <property type="match status" value="1"/>
</dbReference>
<evidence type="ECO:0000259" key="4">
    <source>
        <dbReference type="PROSITE" id="PS51462"/>
    </source>
</evidence>
<evidence type="ECO:0000256" key="2">
    <source>
        <dbReference type="ARBA" id="ARBA00022801"/>
    </source>
</evidence>
<comment type="similarity">
    <text evidence="1 3">Belongs to the Nudix hydrolase family.</text>
</comment>
<evidence type="ECO:0000313" key="5">
    <source>
        <dbReference type="EMBL" id="MFC3687085.1"/>
    </source>
</evidence>
<dbReference type="CDD" id="cd02883">
    <property type="entry name" value="NUDIX_Hydrolase"/>
    <property type="match status" value="1"/>
</dbReference>
<proteinExistence type="inferred from homology"/>
<dbReference type="Proteomes" id="UP001595685">
    <property type="component" value="Unassembled WGS sequence"/>
</dbReference>
<comment type="caution">
    <text evidence="5">The sequence shown here is derived from an EMBL/GenBank/DDBJ whole genome shotgun (WGS) entry which is preliminary data.</text>
</comment>
<dbReference type="Pfam" id="PF00293">
    <property type="entry name" value="NUDIX"/>
    <property type="match status" value="1"/>
</dbReference>
<keyword evidence="2 3" id="KW-0378">Hydrolase</keyword>
<dbReference type="PRINTS" id="PR00502">
    <property type="entry name" value="NUDIXFAMILY"/>
</dbReference>
<dbReference type="InterPro" id="IPR020476">
    <property type="entry name" value="Nudix_hydrolase"/>
</dbReference>
<dbReference type="InterPro" id="IPR015797">
    <property type="entry name" value="NUDIX_hydrolase-like_dom_sf"/>
</dbReference>
<dbReference type="GO" id="GO:0016787">
    <property type="term" value="F:hydrolase activity"/>
    <property type="evidence" value="ECO:0007669"/>
    <property type="project" value="UniProtKB-KW"/>
</dbReference>